<keyword evidence="4 9" id="KW-0132">Cell division</keyword>
<dbReference type="Gene3D" id="3.40.50.11690">
    <property type="entry name" value="Cell division protein FtsQ/DivIB"/>
    <property type="match status" value="1"/>
</dbReference>
<feature type="domain" description="POTRA" evidence="10">
    <location>
        <begin position="37"/>
        <end position="108"/>
    </location>
</feature>
<evidence type="ECO:0000259" key="10">
    <source>
        <dbReference type="PROSITE" id="PS51779"/>
    </source>
</evidence>
<comment type="function">
    <text evidence="9">Essential cell division protein. May link together the upstream cell division proteins, which are predominantly cytoplasmic, with the downstream cell division proteins, which are predominantly periplasmic. May control correct divisome assembly.</text>
</comment>
<dbReference type="RefSeq" id="WP_149426009.1">
    <property type="nucleotide sequence ID" value="NZ_CP022579.1"/>
</dbReference>
<evidence type="ECO:0000256" key="8">
    <source>
        <dbReference type="ARBA" id="ARBA00023306"/>
    </source>
</evidence>
<keyword evidence="5 9" id="KW-0812">Transmembrane</keyword>
<dbReference type="Pfam" id="PF08478">
    <property type="entry name" value="POTRA_1"/>
    <property type="match status" value="1"/>
</dbReference>
<evidence type="ECO:0000256" key="4">
    <source>
        <dbReference type="ARBA" id="ARBA00022618"/>
    </source>
</evidence>
<comment type="subcellular location">
    <subcellularLocation>
        <location evidence="9">Cell inner membrane</location>
        <topology evidence="9">Single-pass type II membrane protein</topology>
    </subcellularLocation>
    <subcellularLocation>
        <location evidence="1">Membrane</location>
    </subcellularLocation>
    <text evidence="9">Localizes to the division septum.</text>
</comment>
<keyword evidence="2 9" id="KW-1003">Cell membrane</keyword>
<evidence type="ECO:0000256" key="6">
    <source>
        <dbReference type="ARBA" id="ARBA00022989"/>
    </source>
</evidence>
<keyword evidence="8 9" id="KW-0131">Cell cycle</keyword>
<dbReference type="GO" id="GO:0090529">
    <property type="term" value="P:cell septum assembly"/>
    <property type="evidence" value="ECO:0007669"/>
    <property type="project" value="InterPro"/>
</dbReference>
<dbReference type="Proteomes" id="UP000323671">
    <property type="component" value="Chromosome"/>
</dbReference>
<evidence type="ECO:0000256" key="3">
    <source>
        <dbReference type="ARBA" id="ARBA00022519"/>
    </source>
</evidence>
<evidence type="ECO:0000256" key="5">
    <source>
        <dbReference type="ARBA" id="ARBA00022692"/>
    </source>
</evidence>
<dbReference type="InterPro" id="IPR013685">
    <property type="entry name" value="POTRA_FtsQ_type"/>
</dbReference>
<dbReference type="GO" id="GO:0005886">
    <property type="term" value="C:plasma membrane"/>
    <property type="evidence" value="ECO:0007669"/>
    <property type="project" value="UniProtKB-SubCell"/>
</dbReference>
<gene>
    <name evidence="9 11" type="primary">ftsQ</name>
    <name evidence="11" type="ORF">OTERR_25230</name>
</gene>
<dbReference type="PANTHER" id="PTHR35851:SF1">
    <property type="entry name" value="CELL DIVISION PROTEIN FTSQ"/>
    <property type="match status" value="1"/>
</dbReference>
<dbReference type="PROSITE" id="PS51779">
    <property type="entry name" value="POTRA"/>
    <property type="match status" value="1"/>
</dbReference>
<dbReference type="PANTHER" id="PTHR35851">
    <property type="entry name" value="CELL DIVISION PROTEIN FTSQ"/>
    <property type="match status" value="1"/>
</dbReference>
<dbReference type="GO" id="GO:0043093">
    <property type="term" value="P:FtsZ-dependent cytokinesis"/>
    <property type="evidence" value="ECO:0007669"/>
    <property type="project" value="UniProtKB-UniRule"/>
</dbReference>
<evidence type="ECO:0000256" key="2">
    <source>
        <dbReference type="ARBA" id="ARBA00022475"/>
    </source>
</evidence>
<name>A0A5C1EBM8_9RHOO</name>
<dbReference type="EMBL" id="CP022579">
    <property type="protein sequence ID" value="QEL65999.1"/>
    <property type="molecule type" value="Genomic_DNA"/>
</dbReference>
<accession>A0A5C1EBM8</accession>
<dbReference type="InterPro" id="IPR045335">
    <property type="entry name" value="FtsQ_C_sf"/>
</dbReference>
<proteinExistence type="inferred from homology"/>
<dbReference type="AlphaFoldDB" id="A0A5C1EBM8"/>
<dbReference type="Gene3D" id="3.10.20.310">
    <property type="entry name" value="membrane protein fhac"/>
    <property type="match status" value="1"/>
</dbReference>
<reference evidence="11 12" key="1">
    <citation type="submission" date="2017-07" db="EMBL/GenBank/DDBJ databases">
        <title>Complete genome sequence of Oryzomicrobium terrae TPP412.</title>
        <authorList>
            <person name="Chiu L.-W."/>
            <person name="Lo K.-J."/>
            <person name="Tsai Y.-M."/>
            <person name="Lin S.-S."/>
            <person name="Kuo C.-H."/>
            <person name="Liu C.-T."/>
        </authorList>
    </citation>
    <scope>NUCLEOTIDE SEQUENCE [LARGE SCALE GENOMIC DNA]</scope>
    <source>
        <strain evidence="11 12">TPP412</strain>
    </source>
</reference>
<keyword evidence="6 9" id="KW-1133">Transmembrane helix</keyword>
<evidence type="ECO:0000256" key="9">
    <source>
        <dbReference type="HAMAP-Rule" id="MF_00911"/>
    </source>
</evidence>
<sequence>MWHKPHLLNVLADLLFAAGAAAILAAAVLAAARLPLFPLRQVVVVERLQAVRSDEVEGALAGAGLLRGNFFNVNLEAVRGALEKLPWVRKAEVRRRWPGKLEVRLEEHQAAARWGSEGGQMVNTFGEVFTTGSPAGAGSEEAEERRVGRLPMLYGPQGSSADVLRRYVDTLAALKSIERRPVELTLSPRLAWHLKLDDGMVVELGREQSKAPVAMRLARFVTFYPTTLAGRTPRPEVVDMRYPNGFALRVMGTGNAGTKPDGKEKK</sequence>
<keyword evidence="3 9" id="KW-0997">Cell inner membrane</keyword>
<dbReference type="Pfam" id="PF03799">
    <property type="entry name" value="FtsQ_DivIB_C"/>
    <property type="match status" value="1"/>
</dbReference>
<dbReference type="InterPro" id="IPR026579">
    <property type="entry name" value="FtsQ"/>
</dbReference>
<evidence type="ECO:0000313" key="12">
    <source>
        <dbReference type="Proteomes" id="UP000323671"/>
    </source>
</evidence>
<keyword evidence="12" id="KW-1185">Reference proteome</keyword>
<dbReference type="InterPro" id="IPR005548">
    <property type="entry name" value="Cell_div_FtsQ/DivIB_C"/>
</dbReference>
<keyword evidence="7 9" id="KW-0472">Membrane</keyword>
<comment type="subunit">
    <text evidence="9">Part of a complex composed of FtsB, FtsL and FtsQ.</text>
</comment>
<dbReference type="HAMAP" id="MF_00911">
    <property type="entry name" value="FtsQ_subfam"/>
    <property type="match status" value="1"/>
</dbReference>
<dbReference type="GO" id="GO:0032153">
    <property type="term" value="C:cell division site"/>
    <property type="evidence" value="ECO:0007669"/>
    <property type="project" value="UniProtKB-UniRule"/>
</dbReference>
<protein>
    <recommendedName>
        <fullName evidence="9">Cell division protein FtsQ</fullName>
    </recommendedName>
</protein>
<organism evidence="11 12">
    <name type="scientific">Oryzomicrobium terrae</name>
    <dbReference type="NCBI Taxonomy" id="1735038"/>
    <lineage>
        <taxon>Bacteria</taxon>
        <taxon>Pseudomonadati</taxon>
        <taxon>Pseudomonadota</taxon>
        <taxon>Betaproteobacteria</taxon>
        <taxon>Rhodocyclales</taxon>
        <taxon>Rhodocyclaceae</taxon>
        <taxon>Oryzomicrobium</taxon>
    </lineage>
</organism>
<evidence type="ECO:0000256" key="1">
    <source>
        <dbReference type="ARBA" id="ARBA00004370"/>
    </source>
</evidence>
<evidence type="ECO:0000256" key="7">
    <source>
        <dbReference type="ARBA" id="ARBA00023136"/>
    </source>
</evidence>
<dbReference type="KEGG" id="otr:OTERR_25230"/>
<dbReference type="InterPro" id="IPR034746">
    <property type="entry name" value="POTRA"/>
</dbReference>
<evidence type="ECO:0000313" key="11">
    <source>
        <dbReference type="EMBL" id="QEL65999.1"/>
    </source>
</evidence>
<comment type="similarity">
    <text evidence="9">Belongs to the FtsQ/DivIB family. FtsQ subfamily.</text>
</comment>